<dbReference type="AlphaFoldDB" id="A0A9Q5NCR6"/>
<keyword evidence="2" id="KW-1185">Reference proteome</keyword>
<gene>
    <name evidence="1" type="ORF">A7U60_g4005</name>
</gene>
<comment type="caution">
    <text evidence="1">The sequence shown here is derived from an EMBL/GenBank/DDBJ whole genome shotgun (WGS) entry which is preliminary data.</text>
</comment>
<reference evidence="1" key="1">
    <citation type="submission" date="2016-06" db="EMBL/GenBank/DDBJ databases">
        <title>Draft Genome sequence of the fungus Inonotus baumii.</title>
        <authorList>
            <person name="Zhu H."/>
            <person name="Lin W."/>
        </authorList>
    </citation>
    <scope>NUCLEOTIDE SEQUENCE</scope>
    <source>
        <strain evidence="1">821</strain>
    </source>
</reference>
<accession>A0A9Q5NCR6</accession>
<protein>
    <submittedName>
        <fullName evidence="1">Uncharacterized protein</fullName>
    </submittedName>
</protein>
<dbReference type="EMBL" id="LNZH02000168">
    <property type="protein sequence ID" value="OCB88909.1"/>
    <property type="molecule type" value="Genomic_DNA"/>
</dbReference>
<organism evidence="1 2">
    <name type="scientific">Sanghuangporus baumii</name>
    <name type="common">Phellinus baumii</name>
    <dbReference type="NCBI Taxonomy" id="108892"/>
    <lineage>
        <taxon>Eukaryota</taxon>
        <taxon>Fungi</taxon>
        <taxon>Dikarya</taxon>
        <taxon>Basidiomycota</taxon>
        <taxon>Agaricomycotina</taxon>
        <taxon>Agaricomycetes</taxon>
        <taxon>Hymenochaetales</taxon>
        <taxon>Hymenochaetaceae</taxon>
        <taxon>Sanghuangporus</taxon>
    </lineage>
</organism>
<name>A0A9Q5NCR6_SANBA</name>
<dbReference type="OrthoDB" id="2916406at2759"/>
<sequence>MPILRIRPDPRIEGPTVSLQSRLYSSRTTRPRNVGVPTRVGNGVMFPSAEVVLDDMALQPYIHDAFIVLRTAREVHLFTVFFKNHKRLPRNASIGKVFYGDALIMRRGASETRPYVNLRPDDGELVDYVMKRRASRSQIDSGADKVPSNPRFAELRHRRKGVPKKAEFTKRLH</sequence>
<proteinExistence type="predicted"/>
<dbReference type="Proteomes" id="UP000757232">
    <property type="component" value="Unassembled WGS sequence"/>
</dbReference>
<evidence type="ECO:0000313" key="2">
    <source>
        <dbReference type="Proteomes" id="UP000757232"/>
    </source>
</evidence>
<evidence type="ECO:0000313" key="1">
    <source>
        <dbReference type="EMBL" id="OCB88909.1"/>
    </source>
</evidence>